<name>A0A9W6ZCZ4_9STRA</name>
<gene>
    <name evidence="1" type="ORF">TrVE_jg11642</name>
</gene>
<dbReference type="EMBL" id="BRXX01000581">
    <property type="protein sequence ID" value="GMH48150.1"/>
    <property type="molecule type" value="Genomic_DNA"/>
</dbReference>
<dbReference type="InterPro" id="IPR009069">
    <property type="entry name" value="Cys_alpha_HP_mot_SF"/>
</dbReference>
<dbReference type="SUPFAM" id="SSF47072">
    <property type="entry name" value="Cysteine alpha-hairpin motif"/>
    <property type="match status" value="1"/>
</dbReference>
<dbReference type="Proteomes" id="UP001165160">
    <property type="component" value="Unassembled WGS sequence"/>
</dbReference>
<comment type="caution">
    <text evidence="1">The sequence shown here is derived from an EMBL/GenBank/DDBJ whole genome shotgun (WGS) entry which is preliminary data.</text>
</comment>
<dbReference type="Gene3D" id="1.10.287.1130">
    <property type="entry name" value="CytochromE C oxidase copper chaperone"/>
    <property type="match status" value="1"/>
</dbReference>
<keyword evidence="2" id="KW-1185">Reference proteome</keyword>
<proteinExistence type="predicted"/>
<sequence length="93" mass="10467">MASGFGCRESRSLFLGMAPFVYRGAGKRGSPHLSEAEGLCVKEACLIQKCLARNGSREEKCAEVVNFWRSCVERNEVRLRKKREKEEAKAETV</sequence>
<dbReference type="AlphaFoldDB" id="A0A9W6ZCZ4"/>
<dbReference type="Pfam" id="PF08991">
    <property type="entry name" value="CMC4"/>
    <property type="match status" value="1"/>
</dbReference>
<evidence type="ECO:0008006" key="3">
    <source>
        <dbReference type="Google" id="ProtNLM"/>
    </source>
</evidence>
<protein>
    <recommendedName>
        <fullName evidence="3">CHCH domain-containing protein</fullName>
    </recommendedName>
</protein>
<accession>A0A9W6ZCZ4</accession>
<organism evidence="1 2">
    <name type="scientific">Triparma verrucosa</name>
    <dbReference type="NCBI Taxonomy" id="1606542"/>
    <lineage>
        <taxon>Eukaryota</taxon>
        <taxon>Sar</taxon>
        <taxon>Stramenopiles</taxon>
        <taxon>Ochrophyta</taxon>
        <taxon>Bolidophyceae</taxon>
        <taxon>Parmales</taxon>
        <taxon>Triparmaceae</taxon>
        <taxon>Triparma</taxon>
    </lineage>
</organism>
<reference evidence="2" key="1">
    <citation type="journal article" date="2023" name="Commun. Biol.">
        <title>Genome analysis of Parmales, the sister group of diatoms, reveals the evolutionary specialization of diatoms from phago-mixotrophs to photoautotrophs.</title>
        <authorList>
            <person name="Ban H."/>
            <person name="Sato S."/>
            <person name="Yoshikawa S."/>
            <person name="Yamada K."/>
            <person name="Nakamura Y."/>
            <person name="Ichinomiya M."/>
            <person name="Sato N."/>
            <person name="Blanc-Mathieu R."/>
            <person name="Endo H."/>
            <person name="Kuwata A."/>
            <person name="Ogata H."/>
        </authorList>
    </citation>
    <scope>NUCLEOTIDE SEQUENCE [LARGE SCALE GENOMIC DNA]</scope>
    <source>
        <strain evidence="2">NIES 3699</strain>
    </source>
</reference>
<evidence type="ECO:0000313" key="2">
    <source>
        <dbReference type="Proteomes" id="UP001165160"/>
    </source>
</evidence>
<evidence type="ECO:0000313" key="1">
    <source>
        <dbReference type="EMBL" id="GMH48150.1"/>
    </source>
</evidence>
<dbReference type="InterPro" id="IPR027179">
    <property type="entry name" value="CMC4"/>
</dbReference>